<keyword evidence="3 6" id="KW-1133">Transmembrane helix</keyword>
<dbReference type="SUPFAM" id="SSF81321">
    <property type="entry name" value="Family A G protein-coupled receptor-like"/>
    <property type="match status" value="1"/>
</dbReference>
<reference evidence="9" key="1">
    <citation type="submission" date="2021-01" db="EMBL/GenBank/DDBJ databases">
        <authorList>
            <person name="Corre E."/>
            <person name="Pelletier E."/>
            <person name="Niang G."/>
            <person name="Scheremetjew M."/>
            <person name="Finn R."/>
            <person name="Kale V."/>
            <person name="Holt S."/>
            <person name="Cochrane G."/>
            <person name="Meng A."/>
            <person name="Brown T."/>
            <person name="Cohen L."/>
        </authorList>
    </citation>
    <scope>NUCLEOTIDE SEQUENCE</scope>
    <source>
        <strain evidence="9">B593</strain>
    </source>
</reference>
<feature type="domain" description="PA" evidence="8">
    <location>
        <begin position="237"/>
        <end position="317"/>
    </location>
</feature>
<dbReference type="AlphaFoldDB" id="A0A7R9ZUB2"/>
<dbReference type="CDD" id="cd00637">
    <property type="entry name" value="7tm_classA_rhodopsin-like"/>
    <property type="match status" value="1"/>
</dbReference>
<protein>
    <recommendedName>
        <fullName evidence="8">PA domain-containing protein</fullName>
    </recommendedName>
</protein>
<feature type="chain" id="PRO_5030606816" description="PA domain-containing protein" evidence="7">
    <location>
        <begin position="27"/>
        <end position="899"/>
    </location>
</feature>
<feature type="signal peptide" evidence="7">
    <location>
        <begin position="1"/>
        <end position="26"/>
    </location>
</feature>
<dbReference type="Pfam" id="PF02225">
    <property type="entry name" value="PA"/>
    <property type="match status" value="1"/>
</dbReference>
<dbReference type="EMBL" id="HBEH01000976">
    <property type="protein sequence ID" value="CAD8344090.1"/>
    <property type="molecule type" value="Transcribed_RNA"/>
</dbReference>
<evidence type="ECO:0000256" key="7">
    <source>
        <dbReference type="SAM" id="SignalP"/>
    </source>
</evidence>
<dbReference type="PANTHER" id="PTHR23112:SF0">
    <property type="entry name" value="TRANSMEMBRANE PROTEIN 116"/>
    <property type="match status" value="1"/>
</dbReference>
<dbReference type="InterPro" id="IPR046450">
    <property type="entry name" value="PA_dom_sf"/>
</dbReference>
<evidence type="ECO:0000256" key="2">
    <source>
        <dbReference type="ARBA" id="ARBA00022692"/>
    </source>
</evidence>
<proteinExistence type="predicted"/>
<dbReference type="PANTHER" id="PTHR23112">
    <property type="entry name" value="G PROTEIN-COUPLED RECEPTOR 157-RELATED"/>
    <property type="match status" value="1"/>
</dbReference>
<evidence type="ECO:0000256" key="6">
    <source>
        <dbReference type="SAM" id="Phobius"/>
    </source>
</evidence>
<evidence type="ECO:0000256" key="3">
    <source>
        <dbReference type="ARBA" id="ARBA00022989"/>
    </source>
</evidence>
<evidence type="ECO:0000256" key="1">
    <source>
        <dbReference type="ARBA" id="ARBA00004141"/>
    </source>
</evidence>
<feature type="transmembrane region" description="Helical" evidence="6">
    <location>
        <begin position="764"/>
        <end position="783"/>
    </location>
</feature>
<feature type="transmembrane region" description="Helical" evidence="6">
    <location>
        <begin position="723"/>
        <end position="744"/>
    </location>
</feature>
<evidence type="ECO:0000313" key="9">
    <source>
        <dbReference type="EMBL" id="CAD8344090.1"/>
    </source>
</evidence>
<organism evidence="9">
    <name type="scientific">Pseudo-nitzschia arenysensis</name>
    <dbReference type="NCBI Taxonomy" id="697910"/>
    <lineage>
        <taxon>Eukaryota</taxon>
        <taxon>Sar</taxon>
        <taxon>Stramenopiles</taxon>
        <taxon>Ochrophyta</taxon>
        <taxon>Bacillariophyta</taxon>
        <taxon>Bacillariophyceae</taxon>
        <taxon>Bacillariophycidae</taxon>
        <taxon>Bacillariales</taxon>
        <taxon>Bacillariaceae</taxon>
        <taxon>Pseudo-nitzschia</taxon>
    </lineage>
</organism>
<dbReference type="CDD" id="cd00538">
    <property type="entry name" value="PA"/>
    <property type="match status" value="1"/>
</dbReference>
<feature type="transmembrane region" description="Helical" evidence="6">
    <location>
        <begin position="603"/>
        <end position="626"/>
    </location>
</feature>
<evidence type="ECO:0000256" key="4">
    <source>
        <dbReference type="ARBA" id="ARBA00023136"/>
    </source>
</evidence>
<dbReference type="GO" id="GO:0004930">
    <property type="term" value="F:G protein-coupled receptor activity"/>
    <property type="evidence" value="ECO:0007669"/>
    <property type="project" value="TreeGrafter"/>
</dbReference>
<dbReference type="SUPFAM" id="SSF52025">
    <property type="entry name" value="PA domain"/>
    <property type="match status" value="1"/>
</dbReference>
<dbReference type="InterPro" id="IPR003137">
    <property type="entry name" value="PA_domain"/>
</dbReference>
<feature type="transmembrane region" description="Helical" evidence="6">
    <location>
        <begin position="646"/>
        <end position="671"/>
    </location>
</feature>
<dbReference type="GO" id="GO:0007189">
    <property type="term" value="P:adenylate cyclase-activating G protein-coupled receptor signaling pathway"/>
    <property type="evidence" value="ECO:0007669"/>
    <property type="project" value="TreeGrafter"/>
</dbReference>
<feature type="compositionally biased region" description="Polar residues" evidence="5">
    <location>
        <begin position="858"/>
        <end position="877"/>
    </location>
</feature>
<evidence type="ECO:0000256" key="5">
    <source>
        <dbReference type="SAM" id="MobiDB-lite"/>
    </source>
</evidence>
<sequence length="899" mass="97967">MMMAKKHMTAFFKLLLLVQSIPFVRSNSNITTKEKLAISESTTEVIGLPCTSRTLSDIALGSYNLTIDDDSDPFCPEGYFCDLLTDGTEDSIDDVLGLCKPCGGDADTCLSEALLGNSPLEPESIQFFAEIAAEEECQNQCGEAKNTCSSAEDCTLGLFCNFVDGDEGGYCEQCPYHMFYCEEGKNLTSQGLSACESSCSITCNTQSSLGITNPVTGETSFMEDVRTLNGSPQLIATGPIVDCGLGLEPCEGAEGSICLIERGLIAFVNKTRNCHAGGGIGAVIYNVEASCENIRATLAGREVMIPALSLPHYDGKAVLEKAKAMPPETPMLATVDIGGHGMAPVDCTLGCIEDNECLGTELICDWDNGDFGDCMNEEKKAYCDMTASFIGDIIPCTGEREFCDFSSGGRGICQKCPEVAAACFFSNLVGEGVRECNAVCNDGGAEKIESKPCKFCPQGDFVIGDIGDGFSSTEEQEEAVEPCQFCNTTTASTCSSVDRWDMLYPERTISMFGIDVECWAVAEFYRSVIIEAGTAECESVRSFNYICGCSDSPGYAGANSEAKKNALVWLPRVGAFLSMIGSTMMIIGVCFDEKRKKKVIGNLIITLCAFDIVGSIGYAFTSYATPIEDYIQGANGSDASCKAQGFFIQVGTISLYVNVSIAFYYLLIIQYSWREHRLVKSRVHYLLFVVPIIFGAIFAFAGIPYYDNSILWCNNSRKYWSEIPVALAILIATFIMINLCWFVYKSEMASSRFRRHSADDRSSLSTAFFKQSLVYLGAFYLTWPPYLALQVMIANGKAFSNYGFILFAGTAVTLQGFWNYVFHVGLNGKSIKQNVKATWTTVRSQAGSVVFKSTNRSKNENSRFSNFDSRTSNFESKTLNEKSDVAKEEPKADASADEN</sequence>
<feature type="transmembrane region" description="Helical" evidence="6">
    <location>
        <begin position="683"/>
        <end position="703"/>
    </location>
</feature>
<dbReference type="Gene3D" id="3.50.30.30">
    <property type="match status" value="1"/>
</dbReference>
<keyword evidence="7" id="KW-0732">Signal</keyword>
<keyword evidence="2 6" id="KW-0812">Transmembrane</keyword>
<accession>A0A7R9ZUB2</accession>
<evidence type="ECO:0000259" key="8">
    <source>
        <dbReference type="Pfam" id="PF02225"/>
    </source>
</evidence>
<gene>
    <name evidence="9" type="ORF">PARE0329_LOCUS725</name>
</gene>
<feature type="transmembrane region" description="Helical" evidence="6">
    <location>
        <begin position="569"/>
        <end position="591"/>
    </location>
</feature>
<dbReference type="Gene3D" id="1.20.1070.10">
    <property type="entry name" value="Rhodopsin 7-helix transmembrane proteins"/>
    <property type="match status" value="1"/>
</dbReference>
<name>A0A7R9ZUB2_9STRA</name>
<comment type="subcellular location">
    <subcellularLocation>
        <location evidence="1">Membrane</location>
        <topology evidence="1">Multi-pass membrane protein</topology>
    </subcellularLocation>
</comment>
<dbReference type="GO" id="GO:0005886">
    <property type="term" value="C:plasma membrane"/>
    <property type="evidence" value="ECO:0007669"/>
    <property type="project" value="TreeGrafter"/>
</dbReference>
<feature type="region of interest" description="Disordered" evidence="5">
    <location>
        <begin position="858"/>
        <end position="899"/>
    </location>
</feature>
<keyword evidence="4 6" id="KW-0472">Membrane</keyword>
<feature type="transmembrane region" description="Helical" evidence="6">
    <location>
        <begin position="803"/>
        <end position="822"/>
    </location>
</feature>
<feature type="compositionally biased region" description="Basic and acidic residues" evidence="5">
    <location>
        <begin position="878"/>
        <end position="899"/>
    </location>
</feature>